<evidence type="ECO:0000313" key="3">
    <source>
        <dbReference type="Proteomes" id="UP000218209"/>
    </source>
</evidence>
<keyword evidence="3" id="KW-1185">Reference proteome</keyword>
<gene>
    <name evidence="2" type="ORF">BU14_0334s0002</name>
</gene>
<keyword evidence="1" id="KW-0408">Iron</keyword>
<dbReference type="PANTHER" id="PTHR42836">
    <property type="entry name" value="7-CARBOXY-7-DEAZAGUANINE SYNTHASE"/>
    <property type="match status" value="1"/>
</dbReference>
<protein>
    <recommendedName>
        <fullName evidence="4">Radical SAM core domain-containing protein</fullName>
    </recommendedName>
</protein>
<dbReference type="EMBL" id="KV918986">
    <property type="protein sequence ID" value="OSX73601.1"/>
    <property type="molecule type" value="Genomic_DNA"/>
</dbReference>
<organism evidence="2 3">
    <name type="scientific">Porphyra umbilicalis</name>
    <name type="common">Purple laver</name>
    <name type="synonym">Red alga</name>
    <dbReference type="NCBI Taxonomy" id="2786"/>
    <lineage>
        <taxon>Eukaryota</taxon>
        <taxon>Rhodophyta</taxon>
        <taxon>Bangiophyceae</taxon>
        <taxon>Bangiales</taxon>
        <taxon>Bangiaceae</taxon>
        <taxon>Porphyra</taxon>
    </lineage>
</organism>
<accession>A0A1X6NYA7</accession>
<proteinExistence type="predicted"/>
<dbReference type="GO" id="GO:0051539">
    <property type="term" value="F:4 iron, 4 sulfur cluster binding"/>
    <property type="evidence" value="ECO:0007669"/>
    <property type="project" value="UniProtKB-KW"/>
</dbReference>
<evidence type="ECO:0000313" key="2">
    <source>
        <dbReference type="EMBL" id="OSX73601.1"/>
    </source>
</evidence>
<evidence type="ECO:0008006" key="4">
    <source>
        <dbReference type="Google" id="ProtNLM"/>
    </source>
</evidence>
<keyword evidence="1" id="KW-0479">Metal-binding</keyword>
<dbReference type="InterPro" id="IPR013785">
    <property type="entry name" value="Aldolase_TIM"/>
</dbReference>
<reference evidence="2 3" key="1">
    <citation type="submission" date="2017-03" db="EMBL/GenBank/DDBJ databases">
        <title>WGS assembly of Porphyra umbilicalis.</title>
        <authorList>
            <person name="Brawley S.H."/>
            <person name="Blouin N.A."/>
            <person name="Ficko-Blean E."/>
            <person name="Wheeler G.L."/>
            <person name="Lohr M."/>
            <person name="Goodson H.V."/>
            <person name="Jenkins J.W."/>
            <person name="Blaby-Haas C.E."/>
            <person name="Helliwell K.E."/>
            <person name="Chan C."/>
            <person name="Marriage T."/>
            <person name="Bhattacharya D."/>
            <person name="Klein A.S."/>
            <person name="Badis Y."/>
            <person name="Brodie J."/>
            <person name="Cao Y."/>
            <person name="Collen J."/>
            <person name="Dittami S.M."/>
            <person name="Gachon C.M."/>
            <person name="Green B.R."/>
            <person name="Karpowicz S."/>
            <person name="Kim J.W."/>
            <person name="Kudahl U."/>
            <person name="Lin S."/>
            <person name="Michel G."/>
            <person name="Mittag M."/>
            <person name="Olson B.J."/>
            <person name="Pangilinan J."/>
            <person name="Peng Y."/>
            <person name="Qiu H."/>
            <person name="Shu S."/>
            <person name="Singer J.T."/>
            <person name="Smith A.G."/>
            <person name="Sprecher B.N."/>
            <person name="Wagner V."/>
            <person name="Wang W."/>
            <person name="Wang Z.-Y."/>
            <person name="Yan J."/>
            <person name="Yarish C."/>
            <person name="Zoeuner-Riek S."/>
            <person name="Zhuang Y."/>
            <person name="Zou Y."/>
            <person name="Lindquist E.A."/>
            <person name="Grimwood J."/>
            <person name="Barry K."/>
            <person name="Rokhsar D.S."/>
            <person name="Schmutz J."/>
            <person name="Stiller J.W."/>
            <person name="Grossman A.R."/>
            <person name="Prochnik S.E."/>
        </authorList>
    </citation>
    <scope>NUCLEOTIDE SEQUENCE [LARGE SCALE GENOMIC DNA]</scope>
    <source>
        <strain evidence="2">4086291</strain>
    </source>
</reference>
<evidence type="ECO:0000256" key="1">
    <source>
        <dbReference type="ARBA" id="ARBA00022485"/>
    </source>
</evidence>
<keyword evidence="1" id="KW-0004">4Fe-4S</keyword>
<dbReference type="AlphaFoldDB" id="A0A1X6NYA7"/>
<dbReference type="OrthoDB" id="5015at2759"/>
<dbReference type="Gene3D" id="3.20.20.70">
    <property type="entry name" value="Aldolase class I"/>
    <property type="match status" value="1"/>
</dbReference>
<keyword evidence="1" id="KW-0411">Iron-sulfur</keyword>
<dbReference type="PANTHER" id="PTHR42836:SF1">
    <property type="entry name" value="7-CARBOXY-7-DEAZAGUANINE SYNTHASE"/>
    <property type="match status" value="1"/>
</dbReference>
<dbReference type="Proteomes" id="UP000218209">
    <property type="component" value="Unassembled WGS sequence"/>
</dbReference>
<sequence>MWGGGGGGGGVGGCGGTAWKGRVELAAGGAAGRRCARPNGVRGGVVGSLRGVAAWPCGAGTCRCRPAAAAASITAPTNAPDRHGPSPVAFFPYPRLTRAWGGCSLGGSPPTLPPPSPSTPPCPTVALFRHDAAAGAGPVPPGTPLPLTPYAKAEQLSRTTPSALLAAATAAAPAGIRAAVITGGEPLLHARALADVIPPLLAGEPGGGGGRPPWAVEVETNGTLSPAGLPPGVTFNVSPKLSNSHQPASRRLVPGVLREFAAAVGGGEGGCFKFVVGTDADLAEVEHVVRVAGVDRRAVWLMPLGTSADEIRARGTWLVPLCMDRGYNYSHRVHVSLWGDRRGV</sequence>
<name>A0A1X6NYA7_PORUM</name>